<dbReference type="GO" id="GO:0008757">
    <property type="term" value="F:S-adenosylmethionine-dependent methyltransferase activity"/>
    <property type="evidence" value="ECO:0007669"/>
    <property type="project" value="InterPro"/>
</dbReference>
<dbReference type="Proteomes" id="UP000265581">
    <property type="component" value="Unassembled WGS sequence"/>
</dbReference>
<comment type="caution">
    <text evidence="2">The sequence shown here is derived from an EMBL/GenBank/DDBJ whole genome shotgun (WGS) entry which is preliminary data.</text>
</comment>
<dbReference type="InterPro" id="IPR013216">
    <property type="entry name" value="Methyltransf_11"/>
</dbReference>
<proteinExistence type="predicted"/>
<name>A0A371PBV5_9ACTN</name>
<dbReference type="SUPFAM" id="SSF53335">
    <property type="entry name" value="S-adenosyl-L-methionine-dependent methyltransferases"/>
    <property type="match status" value="1"/>
</dbReference>
<dbReference type="GO" id="GO:0032259">
    <property type="term" value="P:methylation"/>
    <property type="evidence" value="ECO:0007669"/>
    <property type="project" value="UniProtKB-KW"/>
</dbReference>
<reference evidence="2 3" key="1">
    <citation type="submission" date="2018-08" db="EMBL/GenBank/DDBJ databases">
        <title>Aeromicrobium sp. M2KJ-4, whole genome shotgun sequence.</title>
        <authorList>
            <person name="Tuo L."/>
        </authorList>
    </citation>
    <scope>NUCLEOTIDE SEQUENCE [LARGE SCALE GENOMIC DNA]</scope>
    <source>
        <strain evidence="2 3">M2KJ-4</strain>
    </source>
</reference>
<protein>
    <submittedName>
        <fullName evidence="2">Methyltransferase domain-containing protein</fullName>
    </submittedName>
</protein>
<dbReference type="EMBL" id="QUBR01000001">
    <property type="protein sequence ID" value="REK73415.1"/>
    <property type="molecule type" value="Genomic_DNA"/>
</dbReference>
<organism evidence="2 3">
    <name type="scientific">Aeromicrobium endophyticum</name>
    <dbReference type="NCBI Taxonomy" id="2292704"/>
    <lineage>
        <taxon>Bacteria</taxon>
        <taxon>Bacillati</taxon>
        <taxon>Actinomycetota</taxon>
        <taxon>Actinomycetes</taxon>
        <taxon>Propionibacteriales</taxon>
        <taxon>Nocardioidaceae</taxon>
        <taxon>Aeromicrobium</taxon>
    </lineage>
</organism>
<dbReference type="Gene3D" id="3.40.50.150">
    <property type="entry name" value="Vaccinia Virus protein VP39"/>
    <property type="match status" value="1"/>
</dbReference>
<keyword evidence="2" id="KW-0808">Transferase</keyword>
<dbReference type="AlphaFoldDB" id="A0A371PBV5"/>
<evidence type="ECO:0000313" key="2">
    <source>
        <dbReference type="EMBL" id="REK73415.1"/>
    </source>
</evidence>
<dbReference type="InterPro" id="IPR029063">
    <property type="entry name" value="SAM-dependent_MTases_sf"/>
</dbReference>
<sequence>MVRRVNSRLHAVLRPPVLALNTPLARRRTTRALADAPRPLKLEIGGLAPREGWIVTNVNAVTRHFLDATRTWPIEDAAVSHVYSDNVIEHVPLEAARVLFAEAFRCLRPGGVIRFVTPDLRGHVDRYLAGVSPKGDPEAAVYEQFGLTVDHPLDWVRIPIASFGHHTGYVYDFETLAAELERAGFTDVTRSTPGTSTHPELDGLDQRADEGGAQMAVEAVRGTAAR</sequence>
<gene>
    <name evidence="2" type="ORF">DX116_07670</name>
</gene>
<dbReference type="Pfam" id="PF08241">
    <property type="entry name" value="Methyltransf_11"/>
    <property type="match status" value="1"/>
</dbReference>
<keyword evidence="2" id="KW-0489">Methyltransferase</keyword>
<accession>A0A371PBV5</accession>
<evidence type="ECO:0000313" key="3">
    <source>
        <dbReference type="Proteomes" id="UP000265581"/>
    </source>
</evidence>
<evidence type="ECO:0000259" key="1">
    <source>
        <dbReference type="Pfam" id="PF08241"/>
    </source>
</evidence>
<feature type="domain" description="Methyltransferase type 11" evidence="1">
    <location>
        <begin position="67"/>
        <end position="114"/>
    </location>
</feature>
<keyword evidence="3" id="KW-1185">Reference proteome</keyword>